<reference evidence="2" key="1">
    <citation type="submission" date="2016-10" db="EMBL/GenBank/DDBJ databases">
        <authorList>
            <person name="Varghese N."/>
            <person name="Submissions S."/>
        </authorList>
    </citation>
    <scope>NUCLEOTIDE SEQUENCE [LARGE SCALE GENOMIC DNA]</scope>
    <source>
        <strain evidence="2">CGMCC 1.9150</strain>
    </source>
</reference>
<dbReference type="EMBL" id="FOBC01000007">
    <property type="protein sequence ID" value="SEL14606.1"/>
    <property type="molecule type" value="Genomic_DNA"/>
</dbReference>
<dbReference type="Proteomes" id="UP000198807">
    <property type="component" value="Unassembled WGS sequence"/>
</dbReference>
<gene>
    <name evidence="1" type="ORF">SAMN04488129_10769</name>
</gene>
<evidence type="ECO:0000313" key="1">
    <source>
        <dbReference type="EMBL" id="SEL14606.1"/>
    </source>
</evidence>
<organism evidence="1 2">
    <name type="scientific">Halomonas daqiaonensis</name>
    <dbReference type="NCBI Taxonomy" id="650850"/>
    <lineage>
        <taxon>Bacteria</taxon>
        <taxon>Pseudomonadati</taxon>
        <taxon>Pseudomonadota</taxon>
        <taxon>Gammaproteobacteria</taxon>
        <taxon>Oceanospirillales</taxon>
        <taxon>Halomonadaceae</taxon>
        <taxon>Halomonas</taxon>
    </lineage>
</organism>
<sequence>MDGLDLEALCRDEELQTINAEMQTKLDDFALAQSDMNNLLNSIEIAILFLDLNLRRHTDRASKIISIRNSTTMLLIP</sequence>
<accession>A0A1H7MTA7</accession>
<name>A0A1H7MTA7_9GAMM</name>
<keyword evidence="2" id="KW-1185">Reference proteome</keyword>
<proteinExistence type="predicted"/>
<protein>
    <submittedName>
        <fullName evidence="1">Two-component system, chemotaxis family, CheB/CheR fusion protein</fullName>
    </submittedName>
</protein>
<dbReference type="RefSeq" id="WP_244516145.1">
    <property type="nucleotide sequence ID" value="NZ_FOBC01000007.1"/>
</dbReference>
<dbReference type="AlphaFoldDB" id="A0A1H7MTA7"/>
<evidence type="ECO:0000313" key="2">
    <source>
        <dbReference type="Proteomes" id="UP000198807"/>
    </source>
</evidence>
<dbReference type="STRING" id="650850.SAMN04488129_10769"/>